<dbReference type="PANTHER" id="PTHR30529:SF3">
    <property type="entry name" value="CYTOCHROME B561 HOMOLOG 1"/>
    <property type="match status" value="1"/>
</dbReference>
<keyword evidence="9 13" id="KW-1133">Transmembrane helix</keyword>
<keyword evidence="8" id="KW-0249">Electron transport</keyword>
<evidence type="ECO:0000256" key="1">
    <source>
        <dbReference type="ARBA" id="ARBA00001970"/>
    </source>
</evidence>
<evidence type="ECO:0000256" key="13">
    <source>
        <dbReference type="SAM" id="Phobius"/>
    </source>
</evidence>
<dbReference type="GO" id="GO:0020037">
    <property type="term" value="F:heme binding"/>
    <property type="evidence" value="ECO:0007669"/>
    <property type="project" value="TreeGrafter"/>
</dbReference>
<feature type="transmembrane region" description="Helical" evidence="13">
    <location>
        <begin position="50"/>
        <end position="67"/>
    </location>
</feature>
<comment type="similarity">
    <text evidence="12">Belongs to the cytochrome b561 family.</text>
</comment>
<dbReference type="Pfam" id="PF01292">
    <property type="entry name" value="Ni_hydr_CYTB"/>
    <property type="match status" value="1"/>
</dbReference>
<dbReference type="InterPro" id="IPR052168">
    <property type="entry name" value="Cytochrome_b561_oxidase"/>
</dbReference>
<evidence type="ECO:0000256" key="7">
    <source>
        <dbReference type="ARBA" id="ARBA00022723"/>
    </source>
</evidence>
<proteinExistence type="inferred from homology"/>
<keyword evidence="16" id="KW-1185">Reference proteome</keyword>
<dbReference type="GO" id="GO:0009055">
    <property type="term" value="F:electron transfer activity"/>
    <property type="evidence" value="ECO:0007669"/>
    <property type="project" value="InterPro"/>
</dbReference>
<dbReference type="Proteomes" id="UP000276260">
    <property type="component" value="Unassembled WGS sequence"/>
</dbReference>
<comment type="cofactor">
    <cofactor evidence="1">
        <name>heme b</name>
        <dbReference type="ChEBI" id="CHEBI:60344"/>
    </cofactor>
</comment>
<evidence type="ECO:0000259" key="14">
    <source>
        <dbReference type="Pfam" id="PF01292"/>
    </source>
</evidence>
<organism evidence="15 16">
    <name type="scientific">Rheinheimera mesophila</name>
    <dbReference type="NCBI Taxonomy" id="1547515"/>
    <lineage>
        <taxon>Bacteria</taxon>
        <taxon>Pseudomonadati</taxon>
        <taxon>Pseudomonadota</taxon>
        <taxon>Gammaproteobacteria</taxon>
        <taxon>Chromatiales</taxon>
        <taxon>Chromatiaceae</taxon>
        <taxon>Rheinheimera</taxon>
    </lineage>
</organism>
<dbReference type="InterPro" id="IPR016174">
    <property type="entry name" value="Di-haem_cyt_TM"/>
</dbReference>
<evidence type="ECO:0000256" key="3">
    <source>
        <dbReference type="ARBA" id="ARBA00022448"/>
    </source>
</evidence>
<dbReference type="GO" id="GO:0046872">
    <property type="term" value="F:metal ion binding"/>
    <property type="evidence" value="ECO:0007669"/>
    <property type="project" value="UniProtKB-KW"/>
</dbReference>
<feature type="transmembrane region" description="Helical" evidence="13">
    <location>
        <begin position="148"/>
        <end position="165"/>
    </location>
</feature>
<comment type="caution">
    <text evidence="15">The sequence shown here is derived from an EMBL/GenBank/DDBJ whole genome shotgun (WGS) entry which is preliminary data.</text>
</comment>
<dbReference type="SUPFAM" id="SSF81342">
    <property type="entry name" value="Transmembrane di-heme cytochromes"/>
    <property type="match status" value="1"/>
</dbReference>
<evidence type="ECO:0000256" key="6">
    <source>
        <dbReference type="ARBA" id="ARBA00022692"/>
    </source>
</evidence>
<dbReference type="OrthoDB" id="9793784at2"/>
<sequence length="184" mass="20556">MPASQQNYSNWMVSLHWLTVLLMITIYASIEFRGIFEKGTAERDLIKEVHFVLGLSVWFITLLRLVVRRFSPIPPIVPAPSATALKISALMHLALYGFLLLMPLLGWLILSAGDKVIPFWGFQLPALIGPDPDLASSIKEIHELVGKAGYLLIAVHTLGALAHHYRFKDNTLKRMLPGLFKAEG</sequence>
<evidence type="ECO:0000256" key="11">
    <source>
        <dbReference type="ARBA" id="ARBA00023136"/>
    </source>
</evidence>
<dbReference type="RefSeq" id="WP_046518497.1">
    <property type="nucleotide sequence ID" value="NZ_LAVS01000002.1"/>
</dbReference>
<dbReference type="AlphaFoldDB" id="A0A3P3QED0"/>
<evidence type="ECO:0000256" key="12">
    <source>
        <dbReference type="ARBA" id="ARBA00037975"/>
    </source>
</evidence>
<dbReference type="GO" id="GO:0022904">
    <property type="term" value="P:respiratory electron transport chain"/>
    <property type="evidence" value="ECO:0007669"/>
    <property type="project" value="InterPro"/>
</dbReference>
<keyword evidence="6 13" id="KW-0812">Transmembrane</keyword>
<accession>A0A3P3QED0</accession>
<evidence type="ECO:0000313" key="15">
    <source>
        <dbReference type="EMBL" id="RRJ19542.1"/>
    </source>
</evidence>
<dbReference type="InterPro" id="IPR011577">
    <property type="entry name" value="Cyt_b561_bac/Ni-Hgenase"/>
</dbReference>
<evidence type="ECO:0000256" key="10">
    <source>
        <dbReference type="ARBA" id="ARBA00023004"/>
    </source>
</evidence>
<evidence type="ECO:0000256" key="4">
    <source>
        <dbReference type="ARBA" id="ARBA00022475"/>
    </source>
</evidence>
<keyword evidence="11 13" id="KW-0472">Membrane</keyword>
<name>A0A3P3QED0_9GAMM</name>
<keyword evidence="7" id="KW-0479">Metal-binding</keyword>
<evidence type="ECO:0000256" key="8">
    <source>
        <dbReference type="ARBA" id="ARBA00022982"/>
    </source>
</evidence>
<reference evidence="15 16" key="1">
    <citation type="submission" date="2018-11" db="EMBL/GenBank/DDBJ databases">
        <title>Draft genome analysis of Rheinheimera mesophila isolated from an industrial waste site.</title>
        <authorList>
            <person name="Yu Q."/>
            <person name="Qi Y."/>
            <person name="Zhang H."/>
            <person name="Lu Y."/>
            <person name="Pu J."/>
        </authorList>
    </citation>
    <scope>NUCLEOTIDE SEQUENCE [LARGE SCALE GENOMIC DNA]</scope>
    <source>
        <strain evidence="15 16">IITR13</strain>
    </source>
</reference>
<comment type="subcellular location">
    <subcellularLocation>
        <location evidence="2">Cell membrane</location>
        <topology evidence="2">Multi-pass membrane protein</topology>
    </subcellularLocation>
</comment>
<dbReference type="EMBL" id="RRCF01000004">
    <property type="protein sequence ID" value="RRJ19542.1"/>
    <property type="molecule type" value="Genomic_DNA"/>
</dbReference>
<evidence type="ECO:0000313" key="16">
    <source>
        <dbReference type="Proteomes" id="UP000276260"/>
    </source>
</evidence>
<keyword evidence="5" id="KW-0349">Heme</keyword>
<protein>
    <submittedName>
        <fullName evidence="15">Cytochrome b</fullName>
    </submittedName>
</protein>
<gene>
    <name evidence="15" type="ORF">EIK76_13905</name>
</gene>
<dbReference type="GO" id="GO:0005886">
    <property type="term" value="C:plasma membrane"/>
    <property type="evidence" value="ECO:0007669"/>
    <property type="project" value="UniProtKB-SubCell"/>
</dbReference>
<feature type="transmembrane region" description="Helical" evidence="13">
    <location>
        <begin position="12"/>
        <end position="30"/>
    </location>
</feature>
<dbReference type="PANTHER" id="PTHR30529">
    <property type="entry name" value="CYTOCHROME B561"/>
    <property type="match status" value="1"/>
</dbReference>
<evidence type="ECO:0000256" key="2">
    <source>
        <dbReference type="ARBA" id="ARBA00004651"/>
    </source>
</evidence>
<evidence type="ECO:0000256" key="9">
    <source>
        <dbReference type="ARBA" id="ARBA00022989"/>
    </source>
</evidence>
<keyword evidence="10" id="KW-0408">Iron</keyword>
<keyword evidence="4" id="KW-1003">Cell membrane</keyword>
<feature type="domain" description="Cytochrome b561 bacterial/Ni-hydrogenase" evidence="14">
    <location>
        <begin position="8"/>
        <end position="178"/>
    </location>
</feature>
<feature type="transmembrane region" description="Helical" evidence="13">
    <location>
        <begin position="87"/>
        <end position="110"/>
    </location>
</feature>
<keyword evidence="3" id="KW-0813">Transport</keyword>
<evidence type="ECO:0000256" key="5">
    <source>
        <dbReference type="ARBA" id="ARBA00022617"/>
    </source>
</evidence>